<dbReference type="PROSITE" id="PS50893">
    <property type="entry name" value="ABC_TRANSPORTER_2"/>
    <property type="match status" value="1"/>
</dbReference>
<comment type="caution">
    <text evidence="6">The sequence shown here is derived from an EMBL/GenBank/DDBJ whole genome shotgun (WGS) entry which is preliminary data.</text>
</comment>
<dbReference type="InterPro" id="IPR013563">
    <property type="entry name" value="Oligopep_ABC_C"/>
</dbReference>
<evidence type="ECO:0000256" key="1">
    <source>
        <dbReference type="ARBA" id="ARBA00005417"/>
    </source>
</evidence>
<evidence type="ECO:0000256" key="3">
    <source>
        <dbReference type="ARBA" id="ARBA00022741"/>
    </source>
</evidence>
<dbReference type="InterPro" id="IPR003593">
    <property type="entry name" value="AAA+_ATPase"/>
</dbReference>
<evidence type="ECO:0000256" key="4">
    <source>
        <dbReference type="ARBA" id="ARBA00022840"/>
    </source>
</evidence>
<dbReference type="NCBIfam" id="TIGR01727">
    <property type="entry name" value="oligo_HPY"/>
    <property type="match status" value="1"/>
</dbReference>
<dbReference type="Pfam" id="PF08352">
    <property type="entry name" value="oligo_HPY"/>
    <property type="match status" value="1"/>
</dbReference>
<dbReference type="GO" id="GO:0016887">
    <property type="term" value="F:ATP hydrolysis activity"/>
    <property type="evidence" value="ECO:0007669"/>
    <property type="project" value="InterPro"/>
</dbReference>
<feature type="domain" description="ABC transporter" evidence="5">
    <location>
        <begin position="2"/>
        <end position="252"/>
    </location>
</feature>
<comment type="similarity">
    <text evidence="1">Belongs to the ABC transporter superfamily.</text>
</comment>
<dbReference type="GO" id="GO:0055085">
    <property type="term" value="P:transmembrane transport"/>
    <property type="evidence" value="ECO:0007669"/>
    <property type="project" value="UniProtKB-ARBA"/>
</dbReference>
<proteinExistence type="inferred from homology"/>
<name>A0AA37Q7D9_9BACT</name>
<keyword evidence="4 6" id="KW-0067">ATP-binding</keyword>
<dbReference type="GO" id="GO:0015833">
    <property type="term" value="P:peptide transport"/>
    <property type="evidence" value="ECO:0007669"/>
    <property type="project" value="InterPro"/>
</dbReference>
<dbReference type="Proteomes" id="UP001161325">
    <property type="component" value="Unassembled WGS sequence"/>
</dbReference>
<dbReference type="CDD" id="cd03257">
    <property type="entry name" value="ABC_NikE_OppD_transporters"/>
    <property type="match status" value="1"/>
</dbReference>
<evidence type="ECO:0000256" key="2">
    <source>
        <dbReference type="ARBA" id="ARBA00022448"/>
    </source>
</evidence>
<protein>
    <submittedName>
        <fullName evidence="6">Peptide ABC transporter ATP-binding protein</fullName>
    </submittedName>
</protein>
<dbReference type="AlphaFoldDB" id="A0AA37Q7D9"/>
<keyword evidence="7" id="KW-1185">Reference proteome</keyword>
<dbReference type="InterPro" id="IPR017871">
    <property type="entry name" value="ABC_transporter-like_CS"/>
</dbReference>
<dbReference type="FunFam" id="3.40.50.300:FF:000016">
    <property type="entry name" value="Oligopeptide ABC transporter ATP-binding component"/>
    <property type="match status" value="1"/>
</dbReference>
<dbReference type="InterPro" id="IPR003439">
    <property type="entry name" value="ABC_transporter-like_ATP-bd"/>
</dbReference>
<dbReference type="NCBIfam" id="NF008453">
    <property type="entry name" value="PRK11308.1"/>
    <property type="match status" value="1"/>
</dbReference>
<keyword evidence="2" id="KW-0813">Transport</keyword>
<evidence type="ECO:0000313" key="7">
    <source>
        <dbReference type="Proteomes" id="UP001161325"/>
    </source>
</evidence>
<dbReference type="EMBL" id="BRXS01000004">
    <property type="protein sequence ID" value="GLC26047.1"/>
    <property type="molecule type" value="Genomic_DNA"/>
</dbReference>
<evidence type="ECO:0000259" key="5">
    <source>
        <dbReference type="PROSITE" id="PS50893"/>
    </source>
</evidence>
<dbReference type="GO" id="GO:0005524">
    <property type="term" value="F:ATP binding"/>
    <property type="evidence" value="ECO:0007669"/>
    <property type="project" value="UniProtKB-KW"/>
</dbReference>
<dbReference type="SMART" id="SM00382">
    <property type="entry name" value="AAA"/>
    <property type="match status" value="1"/>
</dbReference>
<dbReference type="SUPFAM" id="SSF52540">
    <property type="entry name" value="P-loop containing nucleoside triphosphate hydrolases"/>
    <property type="match status" value="1"/>
</dbReference>
<dbReference type="InterPro" id="IPR027417">
    <property type="entry name" value="P-loop_NTPase"/>
</dbReference>
<dbReference type="Gene3D" id="3.40.50.300">
    <property type="entry name" value="P-loop containing nucleotide triphosphate hydrolases"/>
    <property type="match status" value="1"/>
</dbReference>
<dbReference type="Pfam" id="PF00005">
    <property type="entry name" value="ABC_tran"/>
    <property type="match status" value="1"/>
</dbReference>
<gene>
    <name evidence="6" type="ORF">rosag_25600</name>
</gene>
<dbReference type="PANTHER" id="PTHR43776">
    <property type="entry name" value="TRANSPORT ATP-BINDING PROTEIN"/>
    <property type="match status" value="1"/>
</dbReference>
<accession>A0AA37Q7D9</accession>
<dbReference type="PROSITE" id="PS00211">
    <property type="entry name" value="ABC_TRANSPORTER_1"/>
    <property type="match status" value="1"/>
</dbReference>
<dbReference type="PANTHER" id="PTHR43776:SF7">
    <property type="entry name" value="D,D-DIPEPTIDE TRANSPORT ATP-BINDING PROTEIN DDPF-RELATED"/>
    <property type="match status" value="1"/>
</dbReference>
<organism evidence="6 7">
    <name type="scientific">Roseisolibacter agri</name>
    <dbReference type="NCBI Taxonomy" id="2014610"/>
    <lineage>
        <taxon>Bacteria</taxon>
        <taxon>Pseudomonadati</taxon>
        <taxon>Gemmatimonadota</taxon>
        <taxon>Gemmatimonadia</taxon>
        <taxon>Gemmatimonadales</taxon>
        <taxon>Gemmatimonadaceae</taxon>
        <taxon>Roseisolibacter</taxon>
    </lineage>
</organism>
<sequence>MLAVRDLKKHYPITKGLFGRQVGAVRAVDGVSFDVAPGETLGLVGESGCGKTTTGRAILRLVEPTAGEVTFDGVDVRAQSPRELRALRRHLQIVFQDPFSSLNPRMTVGATIREGLTIHRLAEGAAADARVRALLDEVGLRPEYASRYPHEFSGGQRQRIGIARALAVEPKLIVCDEPVSALDVSVQAQVVNLLQDLQKQRGLAYLFIAHDLSVVEHMADRVAVMYLGRIVELAASEALYREPLMPYTQALLSAIPVPSPGAARQRIVLAGDVPSPANPPSGCVFHPRCHHPARDAACTRLVPPLEEKAPGHWAACIKQAPTAVDWAQQQAAGGTNPPTRYLPVLGATTV</sequence>
<dbReference type="InterPro" id="IPR050319">
    <property type="entry name" value="ABC_transp_ATP-bind"/>
</dbReference>
<reference evidence="6" key="1">
    <citation type="submission" date="2022-08" db="EMBL/GenBank/DDBJ databases">
        <title>Draft genome sequencing of Roseisolibacter agri AW1220.</title>
        <authorList>
            <person name="Tobiishi Y."/>
            <person name="Tonouchi A."/>
        </authorList>
    </citation>
    <scope>NUCLEOTIDE SEQUENCE</scope>
    <source>
        <strain evidence="6">AW1220</strain>
    </source>
</reference>
<evidence type="ECO:0000313" key="6">
    <source>
        <dbReference type="EMBL" id="GLC26047.1"/>
    </source>
</evidence>
<keyword evidence="3" id="KW-0547">Nucleotide-binding</keyword>